<evidence type="ECO:0000259" key="13">
    <source>
        <dbReference type="Pfam" id="PF00593"/>
    </source>
</evidence>
<dbReference type="Gene3D" id="2.170.130.10">
    <property type="entry name" value="TonB-dependent receptor, plug domain"/>
    <property type="match status" value="1"/>
</dbReference>
<dbReference type="PANTHER" id="PTHR30069:SF29">
    <property type="entry name" value="HEMOGLOBIN AND HEMOGLOBIN-HAPTOGLOBIN-BINDING PROTEIN 1-RELATED"/>
    <property type="match status" value="1"/>
</dbReference>
<keyword evidence="2 10" id="KW-0813">Transport</keyword>
<organism evidence="15 16">
    <name type="scientific">Flavobacterium geliluteum</name>
    <dbReference type="NCBI Taxonomy" id="2816120"/>
    <lineage>
        <taxon>Bacteria</taxon>
        <taxon>Pseudomonadati</taxon>
        <taxon>Bacteroidota</taxon>
        <taxon>Flavobacteriia</taxon>
        <taxon>Flavobacteriales</taxon>
        <taxon>Flavobacteriaceae</taxon>
        <taxon>Flavobacterium</taxon>
    </lineage>
</organism>
<sequence length="754" mass="85191">MKIKKSIWLLILFGLQFSFAQERATITGFVSSEGKKVYMANVHLQNTNLEVVTDSLGYFLIENVPVGNYAVQVSKVGFQTLKKKIEVSSSSDSLEFELKDNQNQLNEVVVSGTLKAVKRLESAVPVEVYSPVFFKKNPTASIYEALQNINGVRPQLNCGVCNTGDIHINGLEGPYTLVLIDGMPIVSSLSTVYGLSGIPNSLVERIEIVKGPASSLYGSEAVGGLINIITKNPVNAPIFSADYFTTTYFESNLDLGMKFNIGKKATTLLGLNYFNYDQVVDKDKDNFTDVTLSERISVFNKWSFARENSRLFTIAARGMYEDRWGGDVHWEKKFRGGDEIYGESIYTKRGELIGTYQLPFEEKLMLSFSGNVHYQDSRYGTTSYIANQKIGFLQLTWDKKIGQNDFLAGIANRYSYYNDNTTATKEAENTWLPGIFVQDEITINPKNQVLLGMRYDYNSIHGSIYTPRVAYRWKKNDNAIFRLNAGTGFRVVNLFTEDHAALTGSRDVVIENDLKPEQSINVNLNYIQKINFENGTFIGIETTAFYTRFSNKIISDYEADPNKIIYDNINGHAISQGISTNVDVNFPAGLKMIVGATLLDNKNVENGISERPFLTENFTGTWSVSYRIEPWNLLLDYTGNVYSPMKLPLLNEYDPRSPKSPWYSIQNIQLTYLGWKDFEFYGGIKNLLNFTPKQNNPFLISRANDPFDKNVQYDAAGKVMVTPENPYGLTFDTTYVYGQNQTIRGFFGLRYTLR</sequence>
<evidence type="ECO:0000256" key="3">
    <source>
        <dbReference type="ARBA" id="ARBA00022452"/>
    </source>
</evidence>
<evidence type="ECO:0000313" key="15">
    <source>
        <dbReference type="EMBL" id="MBP4138941.1"/>
    </source>
</evidence>
<dbReference type="GO" id="GO:0015344">
    <property type="term" value="F:siderophore uptake transmembrane transporter activity"/>
    <property type="evidence" value="ECO:0007669"/>
    <property type="project" value="TreeGrafter"/>
</dbReference>
<dbReference type="RefSeq" id="WP_210666923.1">
    <property type="nucleotide sequence ID" value="NZ_JAGFBV010000020.1"/>
</dbReference>
<evidence type="ECO:0000259" key="14">
    <source>
        <dbReference type="Pfam" id="PF07715"/>
    </source>
</evidence>
<dbReference type="InterPro" id="IPR036942">
    <property type="entry name" value="Beta-barrel_TonB_sf"/>
</dbReference>
<keyword evidence="6 11" id="KW-0798">TonB box</keyword>
<keyword evidence="3 10" id="KW-1134">Transmembrane beta strand</keyword>
<dbReference type="InterPro" id="IPR012910">
    <property type="entry name" value="Plug_dom"/>
</dbReference>
<evidence type="ECO:0000256" key="5">
    <source>
        <dbReference type="ARBA" id="ARBA00022729"/>
    </source>
</evidence>
<dbReference type="Pfam" id="PF13715">
    <property type="entry name" value="CarbopepD_reg_2"/>
    <property type="match status" value="1"/>
</dbReference>
<dbReference type="Gene3D" id="2.40.170.20">
    <property type="entry name" value="TonB-dependent receptor, beta-barrel domain"/>
    <property type="match status" value="1"/>
</dbReference>
<evidence type="ECO:0000256" key="9">
    <source>
        <dbReference type="ARBA" id="ARBA00023237"/>
    </source>
</evidence>
<keyword evidence="9 10" id="KW-0998">Cell outer membrane</keyword>
<proteinExistence type="inferred from homology"/>
<dbReference type="GO" id="GO:0009279">
    <property type="term" value="C:cell outer membrane"/>
    <property type="evidence" value="ECO:0007669"/>
    <property type="project" value="UniProtKB-SubCell"/>
</dbReference>
<keyword evidence="16" id="KW-1185">Reference proteome</keyword>
<evidence type="ECO:0000313" key="16">
    <source>
        <dbReference type="Proteomes" id="UP000675047"/>
    </source>
</evidence>
<dbReference type="GO" id="GO:0044718">
    <property type="term" value="P:siderophore transmembrane transport"/>
    <property type="evidence" value="ECO:0007669"/>
    <property type="project" value="TreeGrafter"/>
</dbReference>
<evidence type="ECO:0000256" key="8">
    <source>
        <dbReference type="ARBA" id="ARBA00023170"/>
    </source>
</evidence>
<comment type="caution">
    <text evidence="15">The sequence shown here is derived from an EMBL/GenBank/DDBJ whole genome shotgun (WGS) entry which is preliminary data.</text>
</comment>
<evidence type="ECO:0000256" key="7">
    <source>
        <dbReference type="ARBA" id="ARBA00023136"/>
    </source>
</evidence>
<dbReference type="PANTHER" id="PTHR30069">
    <property type="entry name" value="TONB-DEPENDENT OUTER MEMBRANE RECEPTOR"/>
    <property type="match status" value="1"/>
</dbReference>
<dbReference type="AlphaFoldDB" id="A0A941AY58"/>
<evidence type="ECO:0000256" key="6">
    <source>
        <dbReference type="ARBA" id="ARBA00023077"/>
    </source>
</evidence>
<dbReference type="InterPro" id="IPR008969">
    <property type="entry name" value="CarboxyPept-like_regulatory"/>
</dbReference>
<dbReference type="Gene3D" id="2.60.40.1120">
    <property type="entry name" value="Carboxypeptidase-like, regulatory domain"/>
    <property type="match status" value="1"/>
</dbReference>
<dbReference type="Pfam" id="PF07715">
    <property type="entry name" value="Plug"/>
    <property type="match status" value="1"/>
</dbReference>
<accession>A0A941AY58</accession>
<reference evidence="15 16" key="1">
    <citation type="submission" date="2021-03" db="EMBL/GenBank/DDBJ databases">
        <title>Flavobacterium Flabelliformis Sp. Nov. And Flavobacterium Geliluteum Sp. Nov., Two Novel Multidrug Resistant Psychrophilic Species Isolated From Antarctica.</title>
        <authorList>
            <person name="Kralova S."/>
            <person name="Busse H.J."/>
            <person name="Bezdicek M."/>
            <person name="Nykrynova M."/>
            <person name="Kroupova E."/>
            <person name="Krsek D."/>
            <person name="Sedlacek I."/>
        </authorList>
    </citation>
    <scope>NUCLEOTIDE SEQUENCE [LARGE SCALE GENOMIC DNA]</scope>
    <source>
        <strain evidence="15 16">P7388</strain>
    </source>
</reference>
<keyword evidence="8 15" id="KW-0675">Receptor</keyword>
<comment type="subcellular location">
    <subcellularLocation>
        <location evidence="1 10">Cell outer membrane</location>
        <topology evidence="1 10">Multi-pass membrane protein</topology>
    </subcellularLocation>
</comment>
<dbReference type="EMBL" id="JAGFBV010000020">
    <property type="protein sequence ID" value="MBP4138941.1"/>
    <property type="molecule type" value="Genomic_DNA"/>
</dbReference>
<evidence type="ECO:0000256" key="11">
    <source>
        <dbReference type="RuleBase" id="RU003357"/>
    </source>
</evidence>
<dbReference type="PROSITE" id="PS52016">
    <property type="entry name" value="TONB_DEPENDENT_REC_3"/>
    <property type="match status" value="1"/>
</dbReference>
<keyword evidence="5 12" id="KW-0732">Signal</keyword>
<evidence type="ECO:0000256" key="1">
    <source>
        <dbReference type="ARBA" id="ARBA00004571"/>
    </source>
</evidence>
<evidence type="ECO:0000256" key="2">
    <source>
        <dbReference type="ARBA" id="ARBA00022448"/>
    </source>
</evidence>
<keyword evidence="4 10" id="KW-0812">Transmembrane</keyword>
<dbReference type="InterPro" id="IPR000531">
    <property type="entry name" value="Beta-barrel_TonB"/>
</dbReference>
<protein>
    <submittedName>
        <fullName evidence="15">TonB-dependent receptor</fullName>
    </submittedName>
</protein>
<evidence type="ECO:0000256" key="12">
    <source>
        <dbReference type="SAM" id="SignalP"/>
    </source>
</evidence>
<name>A0A941AY58_9FLAO</name>
<dbReference type="InterPro" id="IPR037066">
    <property type="entry name" value="Plug_dom_sf"/>
</dbReference>
<comment type="similarity">
    <text evidence="10 11">Belongs to the TonB-dependent receptor family.</text>
</comment>
<feature type="chain" id="PRO_5037888771" evidence="12">
    <location>
        <begin position="21"/>
        <end position="754"/>
    </location>
</feature>
<dbReference type="Proteomes" id="UP000675047">
    <property type="component" value="Unassembled WGS sequence"/>
</dbReference>
<gene>
    <name evidence="15" type="ORF">J3495_12720</name>
</gene>
<keyword evidence="7 10" id="KW-0472">Membrane</keyword>
<feature type="domain" description="TonB-dependent receptor plug" evidence="14">
    <location>
        <begin position="120"/>
        <end position="224"/>
    </location>
</feature>
<feature type="signal peptide" evidence="12">
    <location>
        <begin position="1"/>
        <end position="20"/>
    </location>
</feature>
<evidence type="ECO:0000256" key="4">
    <source>
        <dbReference type="ARBA" id="ARBA00022692"/>
    </source>
</evidence>
<feature type="domain" description="TonB-dependent receptor-like beta-barrel" evidence="13">
    <location>
        <begin position="249"/>
        <end position="687"/>
    </location>
</feature>
<evidence type="ECO:0000256" key="10">
    <source>
        <dbReference type="PROSITE-ProRule" id="PRU01360"/>
    </source>
</evidence>
<dbReference type="SUPFAM" id="SSF49464">
    <property type="entry name" value="Carboxypeptidase regulatory domain-like"/>
    <property type="match status" value="1"/>
</dbReference>
<dbReference type="Pfam" id="PF00593">
    <property type="entry name" value="TonB_dep_Rec_b-barrel"/>
    <property type="match status" value="1"/>
</dbReference>
<dbReference type="InterPro" id="IPR039426">
    <property type="entry name" value="TonB-dep_rcpt-like"/>
</dbReference>
<dbReference type="SUPFAM" id="SSF56935">
    <property type="entry name" value="Porins"/>
    <property type="match status" value="1"/>
</dbReference>